<gene>
    <name evidence="2" type="ORF">ACFSKW_34285</name>
</gene>
<evidence type="ECO:0008006" key="4">
    <source>
        <dbReference type="Google" id="ProtNLM"/>
    </source>
</evidence>
<keyword evidence="3" id="KW-1185">Reference proteome</keyword>
<comment type="caution">
    <text evidence="2">The sequence shown here is derived from an EMBL/GenBank/DDBJ whole genome shotgun (WGS) entry which is preliminary data.</text>
</comment>
<organism evidence="2 3">
    <name type="scientific">Nonomuraea mangrovi</name>
    <dbReference type="NCBI Taxonomy" id="2316207"/>
    <lineage>
        <taxon>Bacteria</taxon>
        <taxon>Bacillati</taxon>
        <taxon>Actinomycetota</taxon>
        <taxon>Actinomycetes</taxon>
        <taxon>Streptosporangiales</taxon>
        <taxon>Streptosporangiaceae</taxon>
        <taxon>Nonomuraea</taxon>
    </lineage>
</organism>
<evidence type="ECO:0000256" key="1">
    <source>
        <dbReference type="SAM" id="SignalP"/>
    </source>
</evidence>
<accession>A0ABW4T539</accession>
<keyword evidence="1" id="KW-0732">Signal</keyword>
<name>A0ABW4T539_9ACTN</name>
<protein>
    <recommendedName>
        <fullName evidence="4">Metalloprotease</fullName>
    </recommendedName>
</protein>
<sequence>MKIRAIAGLAAAAALWLGATPTAASAYPVKQKVLIDNVLYKLGKMPTSDCEEPPVRSGDAASVKRYIGAAMQCLEATWEQYLGETGVSFESPRLKFVSSSGSYCGIGRRESSVSIYCDTGVVAYKLGKDILEDPSDLWLMVNTAALYARHMQQLVLIGPNVDGSGMYDTKAELNERLRRYSLQADCLAGAFVKSIWPLKGRSSSDWAHVRSLLTGDAAGSERVYGKTANVRKWANRGFSSGDAASCNTWTAVSSEVA</sequence>
<dbReference type="EMBL" id="JBHUFV010000051">
    <property type="protein sequence ID" value="MFD1936553.1"/>
    <property type="molecule type" value="Genomic_DNA"/>
</dbReference>
<evidence type="ECO:0000313" key="3">
    <source>
        <dbReference type="Proteomes" id="UP001597368"/>
    </source>
</evidence>
<reference evidence="3" key="1">
    <citation type="journal article" date="2019" name="Int. J. Syst. Evol. Microbiol.">
        <title>The Global Catalogue of Microorganisms (GCM) 10K type strain sequencing project: providing services to taxonomists for standard genome sequencing and annotation.</title>
        <authorList>
            <consortium name="The Broad Institute Genomics Platform"/>
            <consortium name="The Broad Institute Genome Sequencing Center for Infectious Disease"/>
            <person name="Wu L."/>
            <person name="Ma J."/>
        </authorList>
    </citation>
    <scope>NUCLEOTIDE SEQUENCE [LARGE SCALE GENOMIC DNA]</scope>
    <source>
        <strain evidence="3">ICMP 6774ER</strain>
    </source>
</reference>
<proteinExistence type="predicted"/>
<feature type="signal peptide" evidence="1">
    <location>
        <begin position="1"/>
        <end position="26"/>
    </location>
</feature>
<feature type="chain" id="PRO_5045536812" description="Metalloprotease" evidence="1">
    <location>
        <begin position="27"/>
        <end position="257"/>
    </location>
</feature>
<dbReference type="RefSeq" id="WP_379576939.1">
    <property type="nucleotide sequence ID" value="NZ_JBHUFV010000051.1"/>
</dbReference>
<evidence type="ECO:0000313" key="2">
    <source>
        <dbReference type="EMBL" id="MFD1936553.1"/>
    </source>
</evidence>
<dbReference type="Proteomes" id="UP001597368">
    <property type="component" value="Unassembled WGS sequence"/>
</dbReference>